<name>A0A1N6LHL3_9BURK</name>
<dbReference type="EMBL" id="FSRU01000003">
    <property type="protein sequence ID" value="SIO68227.1"/>
    <property type="molecule type" value="Genomic_DNA"/>
</dbReference>
<evidence type="ECO:0000256" key="2">
    <source>
        <dbReference type="SAM" id="Phobius"/>
    </source>
</evidence>
<feature type="region of interest" description="Disordered" evidence="1">
    <location>
        <begin position="151"/>
        <end position="256"/>
    </location>
</feature>
<feature type="compositionally biased region" description="Low complexity" evidence="1">
    <location>
        <begin position="161"/>
        <end position="205"/>
    </location>
</feature>
<evidence type="ECO:0000256" key="1">
    <source>
        <dbReference type="SAM" id="MobiDB-lite"/>
    </source>
</evidence>
<accession>A0A1N6LHL3</accession>
<proteinExistence type="predicted"/>
<keyword evidence="2" id="KW-0472">Membrane</keyword>
<feature type="region of interest" description="Disordered" evidence="1">
    <location>
        <begin position="353"/>
        <end position="383"/>
    </location>
</feature>
<gene>
    <name evidence="3" type="ORF">SAMN05444165_7366</name>
</gene>
<keyword evidence="2" id="KW-1133">Transmembrane helix</keyword>
<protein>
    <submittedName>
        <fullName evidence="3">Uncharacterized protein</fullName>
    </submittedName>
</protein>
<keyword evidence="2" id="KW-0812">Transmembrane</keyword>
<feature type="transmembrane region" description="Helical" evidence="2">
    <location>
        <begin position="104"/>
        <end position="125"/>
    </location>
</feature>
<feature type="compositionally biased region" description="Low complexity" evidence="1">
    <location>
        <begin position="215"/>
        <end position="230"/>
    </location>
</feature>
<dbReference type="Proteomes" id="UP000185151">
    <property type="component" value="Unassembled WGS sequence"/>
</dbReference>
<reference evidence="3 4" key="1">
    <citation type="submission" date="2016-11" db="EMBL/GenBank/DDBJ databases">
        <authorList>
            <person name="Jaros S."/>
            <person name="Januszkiewicz K."/>
            <person name="Wedrychowicz H."/>
        </authorList>
    </citation>
    <scope>NUCLEOTIDE SEQUENCE [LARGE SCALE GENOMIC DNA]</scope>
    <source>
        <strain evidence="3 4">GAS95</strain>
    </source>
</reference>
<keyword evidence="4" id="KW-1185">Reference proteome</keyword>
<evidence type="ECO:0000313" key="3">
    <source>
        <dbReference type="EMBL" id="SIO68227.1"/>
    </source>
</evidence>
<dbReference type="AlphaFoldDB" id="A0A1N6LHL3"/>
<organism evidence="3 4">
    <name type="scientific">Paraburkholderia phenazinium</name>
    <dbReference type="NCBI Taxonomy" id="60549"/>
    <lineage>
        <taxon>Bacteria</taxon>
        <taxon>Pseudomonadati</taxon>
        <taxon>Pseudomonadota</taxon>
        <taxon>Betaproteobacteria</taxon>
        <taxon>Burkholderiales</taxon>
        <taxon>Burkholderiaceae</taxon>
        <taxon>Paraburkholderia</taxon>
    </lineage>
</organism>
<sequence>MLSDITSDQPDFTQCRHCGATLATRLLSCPSCGANQADSLDPLGWLPPNSSSATARLPASAASIKPQLAAPAAWNTPAGAEDDRFYARHDPWGGPGRSRRLPGVVLVLLSGLALLVVAGVAYFGLRSGREVGNVAPKAVFGSVTTSQSAAVPASGVRSPGAQSSAVQTSTAQTSTQQTAATQTSTTQAAQVTNPAAAKPSTAPKPAAAPKPTTSPKPVETFAATPHHATPPALPTAPTPITKRDIAGSQSPTRPDVQADVARNLQIARAMLQRDNLSAAESRLAAVLNVQPKNRDALSMRADLSAREQQRDAALDVARGCEYMSRWTCAWHNAGSALVIDSGSADAKRIVAEAMHEAQTERRPATAPSAEAPHEPASPPAPHH</sequence>
<evidence type="ECO:0000313" key="4">
    <source>
        <dbReference type="Proteomes" id="UP000185151"/>
    </source>
</evidence>
<feature type="compositionally biased region" description="Basic and acidic residues" evidence="1">
    <location>
        <begin position="353"/>
        <end position="363"/>
    </location>
</feature>